<evidence type="ECO:0000313" key="1">
    <source>
        <dbReference type="EMBL" id="EYB91351.1"/>
    </source>
</evidence>
<protein>
    <submittedName>
        <fullName evidence="1">Uncharacterized protein</fullName>
    </submittedName>
</protein>
<dbReference type="AlphaFoldDB" id="A0A016SLV2"/>
<keyword evidence="2" id="KW-1185">Reference proteome</keyword>
<evidence type="ECO:0000313" key="2">
    <source>
        <dbReference type="Proteomes" id="UP000024635"/>
    </source>
</evidence>
<organism evidence="1 2">
    <name type="scientific">Ancylostoma ceylanicum</name>
    <dbReference type="NCBI Taxonomy" id="53326"/>
    <lineage>
        <taxon>Eukaryota</taxon>
        <taxon>Metazoa</taxon>
        <taxon>Ecdysozoa</taxon>
        <taxon>Nematoda</taxon>
        <taxon>Chromadorea</taxon>
        <taxon>Rhabditida</taxon>
        <taxon>Rhabditina</taxon>
        <taxon>Rhabditomorpha</taxon>
        <taxon>Strongyloidea</taxon>
        <taxon>Ancylostomatidae</taxon>
        <taxon>Ancylostomatinae</taxon>
        <taxon>Ancylostoma</taxon>
    </lineage>
</organism>
<comment type="caution">
    <text evidence="1">The sequence shown here is derived from an EMBL/GenBank/DDBJ whole genome shotgun (WGS) entry which is preliminary data.</text>
</comment>
<name>A0A016SLV2_9BILA</name>
<dbReference type="Proteomes" id="UP000024635">
    <property type="component" value="Unassembled WGS sequence"/>
</dbReference>
<reference evidence="2" key="1">
    <citation type="journal article" date="2015" name="Nat. Genet.">
        <title>The genome and transcriptome of the zoonotic hookworm Ancylostoma ceylanicum identify infection-specific gene families.</title>
        <authorList>
            <person name="Schwarz E.M."/>
            <person name="Hu Y."/>
            <person name="Antoshechkin I."/>
            <person name="Miller M.M."/>
            <person name="Sternberg P.W."/>
            <person name="Aroian R.V."/>
        </authorList>
    </citation>
    <scope>NUCLEOTIDE SEQUENCE</scope>
    <source>
        <strain evidence="2">HY135</strain>
    </source>
</reference>
<sequence>MGVTGGPSAPIRVAWLHPFFPHDDTHPMSEGEEARWNAATVGVGAEAVPILRCDEIVSFKSGWSRVDE</sequence>
<accession>A0A016SLV2</accession>
<proteinExistence type="predicted"/>
<gene>
    <name evidence="1" type="primary">Acey_s0207.g2043</name>
    <name evidence="1" type="ORF">Y032_0207g2043</name>
</gene>
<dbReference type="EMBL" id="JARK01001543">
    <property type="protein sequence ID" value="EYB91351.1"/>
    <property type="molecule type" value="Genomic_DNA"/>
</dbReference>